<dbReference type="InterPro" id="IPR001810">
    <property type="entry name" value="F-box_dom"/>
</dbReference>
<dbReference type="PANTHER" id="PTHR21503:SF8">
    <property type="entry name" value="F-BOX ASSOCIATED DOMAIN-CONTAINING PROTEIN-RELATED"/>
    <property type="match status" value="1"/>
</dbReference>
<dbReference type="Proteomes" id="UP000230233">
    <property type="component" value="Chromosome III"/>
</dbReference>
<evidence type="ECO:0000313" key="3">
    <source>
        <dbReference type="Proteomes" id="UP000230233"/>
    </source>
</evidence>
<gene>
    <name evidence="2" type="primary">Cnig_chr_III.g9630</name>
    <name evidence="2" type="ORF">B9Z55_009630</name>
</gene>
<name>A0A2G5USV6_9PELO</name>
<sequence length="351" mass="41008">MKLLIFPYLVQKEILENMKISNLLLLSFVSKNIKKLIKLTQTTRFKSISHILNEFGPGNDRLVCIPYMTMWDNIMEFKDRSDYETDDEFFQLNVFGTVMNFQLHKKYYYPVAYFHPCDKESVIEAMHYYFLDFFGDTVEYQYIGNYKKFVPHLPKLSLCLCFWTGKSIGDIKPIEEYLASSPVLKNISMELDAPELFSPDSKFYQAESITLALYTRTLSAFLCRFQGRQAILHCNTWDILDIIEFMNRWKSGEGSRKLEYLNIGKIPNDIHRNEFLNALGVKHIDESTTPPTHTLPKVFKIGFGPNTDPIISHSYVVRESDNRVASVSIQKKSFCFGVWNKTEEEFLRMAK</sequence>
<dbReference type="AlphaFoldDB" id="A0A2G5USV6"/>
<comment type="caution">
    <text evidence="2">The sequence shown here is derived from an EMBL/GenBank/DDBJ whole genome shotgun (WGS) entry which is preliminary data.</text>
</comment>
<dbReference type="PANTHER" id="PTHR21503">
    <property type="entry name" value="F-BOX-CONTAINING HYPOTHETICAL PROTEIN C.ELEGANS"/>
    <property type="match status" value="1"/>
</dbReference>
<dbReference type="Pfam" id="PF00646">
    <property type="entry name" value="F-box"/>
    <property type="match status" value="1"/>
</dbReference>
<dbReference type="PROSITE" id="PS50181">
    <property type="entry name" value="FBOX"/>
    <property type="match status" value="1"/>
</dbReference>
<dbReference type="EMBL" id="PDUG01000003">
    <property type="protein sequence ID" value="PIC42609.1"/>
    <property type="molecule type" value="Genomic_DNA"/>
</dbReference>
<organism evidence="2 3">
    <name type="scientific">Caenorhabditis nigoni</name>
    <dbReference type="NCBI Taxonomy" id="1611254"/>
    <lineage>
        <taxon>Eukaryota</taxon>
        <taxon>Metazoa</taxon>
        <taxon>Ecdysozoa</taxon>
        <taxon>Nematoda</taxon>
        <taxon>Chromadorea</taxon>
        <taxon>Rhabditida</taxon>
        <taxon>Rhabditina</taxon>
        <taxon>Rhabditomorpha</taxon>
        <taxon>Rhabditoidea</taxon>
        <taxon>Rhabditidae</taxon>
        <taxon>Peloderinae</taxon>
        <taxon>Caenorhabditis</taxon>
    </lineage>
</organism>
<proteinExistence type="predicted"/>
<evidence type="ECO:0000313" key="2">
    <source>
        <dbReference type="EMBL" id="PIC42609.1"/>
    </source>
</evidence>
<evidence type="ECO:0000259" key="1">
    <source>
        <dbReference type="PROSITE" id="PS50181"/>
    </source>
</evidence>
<protein>
    <recommendedName>
        <fullName evidence="1">F-box domain-containing protein</fullName>
    </recommendedName>
</protein>
<accession>A0A2G5USV6</accession>
<feature type="domain" description="F-box" evidence="1">
    <location>
        <begin position="1"/>
        <end position="48"/>
    </location>
</feature>
<reference evidence="3" key="1">
    <citation type="submission" date="2017-10" db="EMBL/GenBank/DDBJ databases">
        <title>Rapid genome shrinkage in a self-fertile nematode reveals novel sperm competition proteins.</title>
        <authorList>
            <person name="Yin D."/>
            <person name="Schwarz E.M."/>
            <person name="Thomas C.G."/>
            <person name="Felde R.L."/>
            <person name="Korf I.F."/>
            <person name="Cutter A.D."/>
            <person name="Schartner C.M."/>
            <person name="Ralston E.J."/>
            <person name="Meyer B.J."/>
            <person name="Haag E.S."/>
        </authorList>
    </citation>
    <scope>NUCLEOTIDE SEQUENCE [LARGE SCALE GENOMIC DNA]</scope>
    <source>
        <strain evidence="3">JU1422</strain>
    </source>
</reference>
<keyword evidence="3" id="KW-1185">Reference proteome</keyword>